<dbReference type="AlphaFoldDB" id="A0A1M6A6L9"/>
<feature type="transmembrane region" description="Helical" evidence="10">
    <location>
        <begin position="33"/>
        <end position="52"/>
    </location>
</feature>
<evidence type="ECO:0000256" key="9">
    <source>
        <dbReference type="SAM" id="MobiDB-lite"/>
    </source>
</evidence>
<proteinExistence type="inferred from homology"/>
<dbReference type="Pfam" id="PF02386">
    <property type="entry name" value="TrkH"/>
    <property type="match status" value="1"/>
</dbReference>
<evidence type="ECO:0000256" key="2">
    <source>
        <dbReference type="ARBA" id="ARBA00009137"/>
    </source>
</evidence>
<keyword evidence="8 10" id="KW-0472">Membrane</keyword>
<feature type="transmembrane region" description="Helical" evidence="10">
    <location>
        <begin position="269"/>
        <end position="289"/>
    </location>
</feature>
<evidence type="ECO:0000256" key="8">
    <source>
        <dbReference type="ARBA" id="ARBA00023136"/>
    </source>
</evidence>
<feature type="transmembrane region" description="Helical" evidence="10">
    <location>
        <begin position="441"/>
        <end position="462"/>
    </location>
</feature>
<protein>
    <submittedName>
        <fullName evidence="11">Trk system potassium uptake protein TrkH</fullName>
    </submittedName>
</protein>
<keyword evidence="3" id="KW-0813">Transport</keyword>
<evidence type="ECO:0000256" key="5">
    <source>
        <dbReference type="ARBA" id="ARBA00022692"/>
    </source>
</evidence>
<keyword evidence="5 10" id="KW-0812">Transmembrane</keyword>
<keyword evidence="7" id="KW-0406">Ion transport</keyword>
<evidence type="ECO:0000256" key="4">
    <source>
        <dbReference type="ARBA" id="ARBA00022475"/>
    </source>
</evidence>
<accession>A0A1M6A6L9</accession>
<evidence type="ECO:0000256" key="10">
    <source>
        <dbReference type="SAM" id="Phobius"/>
    </source>
</evidence>
<feature type="transmembrane region" description="Helical" evidence="10">
    <location>
        <begin position="64"/>
        <end position="85"/>
    </location>
</feature>
<evidence type="ECO:0000256" key="6">
    <source>
        <dbReference type="ARBA" id="ARBA00022989"/>
    </source>
</evidence>
<dbReference type="OrthoDB" id="7818483at2"/>
<feature type="transmembrane region" description="Helical" evidence="10">
    <location>
        <begin position="97"/>
        <end position="121"/>
    </location>
</feature>
<comment type="similarity">
    <text evidence="2">Belongs to the TrkH potassium transport family.</text>
</comment>
<feature type="transmembrane region" description="Helical" evidence="10">
    <location>
        <begin position="341"/>
        <end position="367"/>
    </location>
</feature>
<dbReference type="InterPro" id="IPR003445">
    <property type="entry name" value="Cat_transpt"/>
</dbReference>
<feature type="region of interest" description="Disordered" evidence="9">
    <location>
        <begin position="1"/>
        <end position="21"/>
    </location>
</feature>
<evidence type="ECO:0000256" key="1">
    <source>
        <dbReference type="ARBA" id="ARBA00004651"/>
    </source>
</evidence>
<dbReference type="PANTHER" id="PTHR32024">
    <property type="entry name" value="TRK SYSTEM POTASSIUM UPTAKE PROTEIN TRKG-RELATED"/>
    <property type="match status" value="1"/>
</dbReference>
<keyword evidence="6 10" id="KW-1133">Transmembrane helix</keyword>
<reference evidence="11 12" key="1">
    <citation type="submission" date="2016-11" db="EMBL/GenBank/DDBJ databases">
        <authorList>
            <person name="Jaros S."/>
            <person name="Januszkiewicz K."/>
            <person name="Wedrychowicz H."/>
        </authorList>
    </citation>
    <scope>NUCLEOTIDE SEQUENCE [LARGE SCALE GENOMIC DNA]</scope>
    <source>
        <strain evidence="11 12">DSM 100565</strain>
    </source>
</reference>
<feature type="transmembrane region" description="Helical" evidence="10">
    <location>
        <begin position="219"/>
        <end position="236"/>
    </location>
</feature>
<sequence length="531" mass="56226">MLEPTGLDSSAPPPAVRPRTRQRVRHLTRFARLPFYVQLLALASLAAALPAVHALTGGRGGTAAVFGAAALLGLGLSVLIGLASVTAPTSRSARGQLGTLVFAFGALPVLMAVPFAIAHGATTMPKAWFEMVSAFTTTGATVYDHPGRLDPSLHLWRATVGWLGGLLMWVTALAVMQPMNIGGFEVRYARGIRETDAGLDRFLRAADPRERLSRYTIRLAPIYAGLTAVLWLGLLITGEVPIVAICHAMSTIATSGISPIGGTTYGASGLAGEGLIALFLLFALSRATYSRGLLPDDKTRLIEDPEIRLALTLVGAVTAFLFLRHFLGAGEPMGQNDVRSALAALWGALFTTLSFLTTTGFESFWWFGATEWSGLPTPGLILVGLALVGGGVATTAGGVKLLRVYALSRHGQRELERLIHPHSIGGSSRESRRIRKQGARIAWIFFMLFAISIMVVMGLLALTGVQFETAMVLSVAALSTTGPLAEVAGEFPISYAGIPDSARAVLAGAMVLGRLELLALIALLDPQIWRS</sequence>
<evidence type="ECO:0000256" key="7">
    <source>
        <dbReference type="ARBA" id="ARBA00023065"/>
    </source>
</evidence>
<dbReference type="EMBL" id="FQYO01000001">
    <property type="protein sequence ID" value="SHI32138.1"/>
    <property type="molecule type" value="Genomic_DNA"/>
</dbReference>
<gene>
    <name evidence="11" type="ORF">SAMN05444417_0263</name>
</gene>
<dbReference type="STRING" id="1447782.SAMN05444417_0263"/>
<evidence type="ECO:0000313" key="11">
    <source>
        <dbReference type="EMBL" id="SHI32138.1"/>
    </source>
</evidence>
<evidence type="ECO:0000256" key="3">
    <source>
        <dbReference type="ARBA" id="ARBA00022448"/>
    </source>
</evidence>
<dbReference type="GO" id="GO:0030001">
    <property type="term" value="P:metal ion transport"/>
    <property type="evidence" value="ECO:0007669"/>
    <property type="project" value="UniProtKB-ARBA"/>
</dbReference>
<keyword evidence="12" id="KW-1185">Reference proteome</keyword>
<name>A0A1M6A6L9_9RHOB</name>
<feature type="transmembrane region" description="Helical" evidence="10">
    <location>
        <begin position="155"/>
        <end position="175"/>
    </location>
</feature>
<feature type="transmembrane region" description="Helical" evidence="10">
    <location>
        <begin position="504"/>
        <end position="524"/>
    </location>
</feature>
<dbReference type="RefSeq" id="WP_083600987.1">
    <property type="nucleotide sequence ID" value="NZ_FQYO01000001.1"/>
</dbReference>
<comment type="subcellular location">
    <subcellularLocation>
        <location evidence="1">Cell membrane</location>
        <topology evidence="1">Multi-pass membrane protein</topology>
    </subcellularLocation>
</comment>
<dbReference type="Proteomes" id="UP000184292">
    <property type="component" value="Unassembled WGS sequence"/>
</dbReference>
<dbReference type="PANTHER" id="PTHR32024:SF2">
    <property type="entry name" value="TRK SYSTEM POTASSIUM UPTAKE PROTEIN TRKG-RELATED"/>
    <property type="match status" value="1"/>
</dbReference>
<organism evidence="11 12">
    <name type="scientific">Wenxinia saemankumensis</name>
    <dbReference type="NCBI Taxonomy" id="1447782"/>
    <lineage>
        <taxon>Bacteria</taxon>
        <taxon>Pseudomonadati</taxon>
        <taxon>Pseudomonadota</taxon>
        <taxon>Alphaproteobacteria</taxon>
        <taxon>Rhodobacterales</taxon>
        <taxon>Roseobacteraceae</taxon>
        <taxon>Wenxinia</taxon>
    </lineage>
</organism>
<evidence type="ECO:0000313" key="12">
    <source>
        <dbReference type="Proteomes" id="UP000184292"/>
    </source>
</evidence>
<feature type="transmembrane region" description="Helical" evidence="10">
    <location>
        <begin position="379"/>
        <end position="402"/>
    </location>
</feature>
<keyword evidence="4" id="KW-1003">Cell membrane</keyword>
<dbReference type="GO" id="GO:0005886">
    <property type="term" value="C:plasma membrane"/>
    <property type="evidence" value="ECO:0007669"/>
    <property type="project" value="UniProtKB-SubCell"/>
</dbReference>
<dbReference type="GO" id="GO:0008324">
    <property type="term" value="F:monoatomic cation transmembrane transporter activity"/>
    <property type="evidence" value="ECO:0007669"/>
    <property type="project" value="InterPro"/>
</dbReference>